<dbReference type="EMBL" id="DXET01000140">
    <property type="protein sequence ID" value="HIX81585.1"/>
    <property type="molecule type" value="Genomic_DNA"/>
</dbReference>
<dbReference type="Pfam" id="PF07796">
    <property type="entry name" value="DUF1638"/>
    <property type="match status" value="1"/>
</dbReference>
<sequence length="211" mass="24389">MKYKVISCAIFQPYIEYLTFDKEQYVFTFLEISQHNQPKKLAKAIQLEIDRSDENEFDKIIILYGVCGGALTALKAHSIPLVVIKVHDCMSILLGSKERFERLTENNKSIGWSCYALKKANYTNDSLLKWQSYYDEETIAYLKEMLSIDVSYYISLNIPLDDEYLDSEKQVLTGDLKFLEEIINLKSNEIVDVYPGQRIVLSIDDSVIKIV</sequence>
<accession>A0A9D1XLR8</accession>
<evidence type="ECO:0000313" key="2">
    <source>
        <dbReference type="EMBL" id="HIX81585.1"/>
    </source>
</evidence>
<evidence type="ECO:0000313" key="3">
    <source>
        <dbReference type="Proteomes" id="UP000886724"/>
    </source>
</evidence>
<feature type="domain" description="DUF1638" evidence="1">
    <location>
        <begin position="29"/>
        <end position="113"/>
    </location>
</feature>
<gene>
    <name evidence="2" type="ORF">H9980_06400</name>
</gene>
<organism evidence="2 3">
    <name type="scientific">Candidatus Erysipelatoclostridium merdavium</name>
    <dbReference type="NCBI Taxonomy" id="2838566"/>
    <lineage>
        <taxon>Bacteria</taxon>
        <taxon>Bacillati</taxon>
        <taxon>Bacillota</taxon>
        <taxon>Erysipelotrichia</taxon>
        <taxon>Erysipelotrichales</taxon>
        <taxon>Erysipelotrichales incertae sedis</taxon>
    </lineage>
</organism>
<comment type="caution">
    <text evidence="2">The sequence shown here is derived from an EMBL/GenBank/DDBJ whole genome shotgun (WGS) entry which is preliminary data.</text>
</comment>
<proteinExistence type="predicted"/>
<protein>
    <submittedName>
        <fullName evidence="2">DUF1638 domain-containing protein</fullName>
    </submittedName>
</protein>
<dbReference type="Proteomes" id="UP000886724">
    <property type="component" value="Unassembled WGS sequence"/>
</dbReference>
<dbReference type="InterPro" id="IPR012437">
    <property type="entry name" value="DUF1638"/>
</dbReference>
<name>A0A9D1XLR8_9FIRM</name>
<reference evidence="2" key="2">
    <citation type="submission" date="2021-04" db="EMBL/GenBank/DDBJ databases">
        <authorList>
            <person name="Gilroy R."/>
        </authorList>
    </citation>
    <scope>NUCLEOTIDE SEQUENCE</scope>
    <source>
        <strain evidence="2">ChiGjej1B1-14440</strain>
    </source>
</reference>
<reference evidence="2" key="1">
    <citation type="journal article" date="2021" name="PeerJ">
        <title>Extensive microbial diversity within the chicken gut microbiome revealed by metagenomics and culture.</title>
        <authorList>
            <person name="Gilroy R."/>
            <person name="Ravi A."/>
            <person name="Getino M."/>
            <person name="Pursley I."/>
            <person name="Horton D.L."/>
            <person name="Alikhan N.F."/>
            <person name="Baker D."/>
            <person name="Gharbi K."/>
            <person name="Hall N."/>
            <person name="Watson M."/>
            <person name="Adriaenssens E.M."/>
            <person name="Foster-Nyarko E."/>
            <person name="Jarju S."/>
            <person name="Secka A."/>
            <person name="Antonio M."/>
            <person name="Oren A."/>
            <person name="Chaudhuri R.R."/>
            <person name="La Ragione R."/>
            <person name="Hildebrand F."/>
            <person name="Pallen M.J."/>
        </authorList>
    </citation>
    <scope>NUCLEOTIDE SEQUENCE</scope>
    <source>
        <strain evidence="2">ChiGjej1B1-14440</strain>
    </source>
</reference>
<evidence type="ECO:0000259" key="1">
    <source>
        <dbReference type="Pfam" id="PF07796"/>
    </source>
</evidence>
<dbReference type="AlphaFoldDB" id="A0A9D1XLR8"/>